<protein>
    <submittedName>
        <fullName evidence="1">Uncharacterized protein</fullName>
    </submittedName>
</protein>
<dbReference type="AlphaFoldDB" id="X0UDJ0"/>
<proteinExistence type="predicted"/>
<name>X0UDJ0_9ZZZZ</name>
<evidence type="ECO:0000313" key="1">
    <source>
        <dbReference type="EMBL" id="GAG03660.1"/>
    </source>
</evidence>
<reference evidence="1" key="1">
    <citation type="journal article" date="2014" name="Front. Microbiol.">
        <title>High frequency of phylogenetically diverse reductive dehalogenase-homologous genes in deep subseafloor sedimentary metagenomes.</title>
        <authorList>
            <person name="Kawai M."/>
            <person name="Futagami T."/>
            <person name="Toyoda A."/>
            <person name="Takaki Y."/>
            <person name="Nishi S."/>
            <person name="Hori S."/>
            <person name="Arai W."/>
            <person name="Tsubouchi T."/>
            <person name="Morono Y."/>
            <person name="Uchiyama I."/>
            <person name="Ito T."/>
            <person name="Fujiyama A."/>
            <person name="Inagaki F."/>
            <person name="Takami H."/>
        </authorList>
    </citation>
    <scope>NUCLEOTIDE SEQUENCE</scope>
    <source>
        <strain evidence="1">Expedition CK06-06</strain>
    </source>
</reference>
<gene>
    <name evidence="1" type="ORF">S01H1_42061</name>
</gene>
<sequence>MPALDELEAFKAACLGTMILNPEAYAFSLCNEMNNPREYPRGYVLTPDYYLGFYNSVYSIAPSDARIMPGAIDPYNAGWGDWRTSWRYVLGRITGASGLTFHAYTHGPDLAKILSTEEFSDAPLLGVYYDLRVLESQQAIVPARFSSLPQIVT</sequence>
<organism evidence="1">
    <name type="scientific">marine sediment metagenome</name>
    <dbReference type="NCBI Taxonomy" id="412755"/>
    <lineage>
        <taxon>unclassified sequences</taxon>
        <taxon>metagenomes</taxon>
        <taxon>ecological metagenomes</taxon>
    </lineage>
</organism>
<feature type="non-terminal residue" evidence="1">
    <location>
        <position position="153"/>
    </location>
</feature>
<dbReference type="InterPro" id="IPR017853">
    <property type="entry name" value="GH"/>
</dbReference>
<accession>X0UDJ0</accession>
<dbReference type="SUPFAM" id="SSF51445">
    <property type="entry name" value="(Trans)glycosidases"/>
    <property type="match status" value="1"/>
</dbReference>
<dbReference type="EMBL" id="BARS01026709">
    <property type="protein sequence ID" value="GAG03660.1"/>
    <property type="molecule type" value="Genomic_DNA"/>
</dbReference>
<comment type="caution">
    <text evidence="1">The sequence shown here is derived from an EMBL/GenBank/DDBJ whole genome shotgun (WGS) entry which is preliminary data.</text>
</comment>